<keyword evidence="3" id="KW-1185">Reference proteome</keyword>
<keyword evidence="1" id="KW-1133">Transmembrane helix</keyword>
<name>A0AAV6XD45_9LAMI</name>
<dbReference type="EMBL" id="WHWC01000006">
    <property type="protein sequence ID" value="KAG8380394.1"/>
    <property type="molecule type" value="Genomic_DNA"/>
</dbReference>
<protein>
    <recommendedName>
        <fullName evidence="4">LOW protein: ammonium transporter 1-like protein</fullName>
    </recommendedName>
</protein>
<evidence type="ECO:0000313" key="3">
    <source>
        <dbReference type="Proteomes" id="UP000826271"/>
    </source>
</evidence>
<organism evidence="2 3">
    <name type="scientific">Buddleja alternifolia</name>
    <dbReference type="NCBI Taxonomy" id="168488"/>
    <lineage>
        <taxon>Eukaryota</taxon>
        <taxon>Viridiplantae</taxon>
        <taxon>Streptophyta</taxon>
        <taxon>Embryophyta</taxon>
        <taxon>Tracheophyta</taxon>
        <taxon>Spermatophyta</taxon>
        <taxon>Magnoliopsida</taxon>
        <taxon>eudicotyledons</taxon>
        <taxon>Gunneridae</taxon>
        <taxon>Pentapetalae</taxon>
        <taxon>asterids</taxon>
        <taxon>lamiids</taxon>
        <taxon>Lamiales</taxon>
        <taxon>Scrophulariaceae</taxon>
        <taxon>Buddlejeae</taxon>
        <taxon>Buddleja</taxon>
    </lineage>
</organism>
<dbReference type="Pfam" id="PF11282">
    <property type="entry name" value="DUF3082"/>
    <property type="match status" value="1"/>
</dbReference>
<dbReference type="Proteomes" id="UP000826271">
    <property type="component" value="Unassembled WGS sequence"/>
</dbReference>
<dbReference type="PANTHER" id="PTHR36802">
    <property type="entry name" value="OS02G0815400 PROTEIN"/>
    <property type="match status" value="1"/>
</dbReference>
<dbReference type="PANTHER" id="PTHR36802:SF1">
    <property type="entry name" value="OS02G0815400 PROTEIN"/>
    <property type="match status" value="1"/>
</dbReference>
<proteinExistence type="predicted"/>
<evidence type="ECO:0000256" key="1">
    <source>
        <dbReference type="SAM" id="Phobius"/>
    </source>
</evidence>
<sequence>MATSSLSAIHLPPPTKFSSTNAHNFPKIPLYIPSFPHYKTIKLKSLTRISFALTDSSESPKSLNPDPRIILQELANAFVLPDDYFRQLPRDLRLDLNDAAFDLSNGAVTDECGEELGQTLLNISRAWELGDTSTSANLLRELPLLVGSLTNNNKSGKHEMNDIFTLGKRLLSSSRRFQSMGQYGQGELQKIAKVMNRTGTLLSASPVTEAANEEPKQESRMFKFGELQVELTREKAYIGAVIGFVFGILSWQLSQGIQSIPESSLEYANDNALLLAKSLRGALLAMCYSSAIISAFAAVGLVLLGGRLKPEGE</sequence>
<comment type="caution">
    <text evidence="2">The sequence shown here is derived from an EMBL/GenBank/DDBJ whole genome shotgun (WGS) entry which is preliminary data.</text>
</comment>
<evidence type="ECO:0000313" key="2">
    <source>
        <dbReference type="EMBL" id="KAG8380394.1"/>
    </source>
</evidence>
<dbReference type="InterPro" id="IPR021434">
    <property type="entry name" value="DUF3082"/>
</dbReference>
<feature type="transmembrane region" description="Helical" evidence="1">
    <location>
        <begin position="282"/>
        <end position="304"/>
    </location>
</feature>
<reference evidence="2" key="1">
    <citation type="submission" date="2019-10" db="EMBL/GenBank/DDBJ databases">
        <authorList>
            <person name="Zhang R."/>
            <person name="Pan Y."/>
            <person name="Wang J."/>
            <person name="Ma R."/>
            <person name="Yu S."/>
        </authorList>
    </citation>
    <scope>NUCLEOTIDE SEQUENCE</scope>
    <source>
        <strain evidence="2">LA-IB0</strain>
        <tissue evidence="2">Leaf</tissue>
    </source>
</reference>
<keyword evidence="1" id="KW-0812">Transmembrane</keyword>
<evidence type="ECO:0008006" key="4">
    <source>
        <dbReference type="Google" id="ProtNLM"/>
    </source>
</evidence>
<gene>
    <name evidence="2" type="ORF">BUALT_Bualt06G0010800</name>
</gene>
<accession>A0AAV6XD45</accession>
<keyword evidence="1" id="KW-0472">Membrane</keyword>
<dbReference type="AlphaFoldDB" id="A0AAV6XD45"/>
<dbReference type="GO" id="GO:0009507">
    <property type="term" value="C:chloroplast"/>
    <property type="evidence" value="ECO:0007669"/>
    <property type="project" value="TreeGrafter"/>
</dbReference>